<keyword evidence="2" id="KW-1185">Reference proteome</keyword>
<comment type="caution">
    <text evidence="1">The sequence shown here is derived from an EMBL/GenBank/DDBJ whole genome shotgun (WGS) entry which is preliminary data.</text>
</comment>
<organism evidence="1 2">
    <name type="scientific">Mycena sanguinolenta</name>
    <dbReference type="NCBI Taxonomy" id="230812"/>
    <lineage>
        <taxon>Eukaryota</taxon>
        <taxon>Fungi</taxon>
        <taxon>Dikarya</taxon>
        <taxon>Basidiomycota</taxon>
        <taxon>Agaricomycotina</taxon>
        <taxon>Agaricomycetes</taxon>
        <taxon>Agaricomycetidae</taxon>
        <taxon>Agaricales</taxon>
        <taxon>Marasmiineae</taxon>
        <taxon>Mycenaceae</taxon>
        <taxon>Mycena</taxon>
    </lineage>
</organism>
<protein>
    <submittedName>
        <fullName evidence="1">Uncharacterized protein</fullName>
    </submittedName>
</protein>
<name>A0A8H6XHT2_9AGAR</name>
<dbReference type="AlphaFoldDB" id="A0A8H6XHT2"/>
<gene>
    <name evidence="1" type="ORF">MSAN_02096600</name>
</gene>
<evidence type="ECO:0000313" key="1">
    <source>
        <dbReference type="EMBL" id="KAF7340684.1"/>
    </source>
</evidence>
<accession>A0A8H6XHT2</accession>
<proteinExistence type="predicted"/>
<sequence>MDFHRLSIQDCPALLAITDALVASSALLQPIPHPHPDDVLVVSAVCLEAAGTQIINESRARSRPGTVVRNHCDDAPQSDVRWLKQLVTAISLNGNINANCDDVPALIQQHDLGIHAEGVHMHAVLAVQRPDNRKAQKHAALHKRTTRISASTAPPPRAQTMDWTECGVCYWTRLQSRNTPIPTNEAHAWRYCIKVPGGDDWRTMRAMQRMVNSSSSFYLASRCSGDFPVDLALPRLDLYMSCLHAGPTVLRVLLGRCRSLRTSPSFLFVSAKSQLIVSLPISDIIGLHVVQTSETTAGASLISGFFVPPHLDSDSRAAPDGTHLTLNPASARNALRDTLRPAAVTIFRHLLIALRWDGAVRVDAHSGDWAELQISATSCRAGVGGVASLDVPAPYCGTWMTRTQPPIRHFTLADHGSTSVLTPVFKLVSASRSLYHPTRPSTPAARGAFSAFRRLLLMDSFARMDS</sequence>
<dbReference type="Proteomes" id="UP000623467">
    <property type="component" value="Unassembled WGS sequence"/>
</dbReference>
<reference evidence="1" key="1">
    <citation type="submission" date="2020-05" db="EMBL/GenBank/DDBJ databases">
        <title>Mycena genomes resolve the evolution of fungal bioluminescence.</title>
        <authorList>
            <person name="Tsai I.J."/>
        </authorList>
    </citation>
    <scope>NUCLEOTIDE SEQUENCE</scope>
    <source>
        <strain evidence="1">160909Yilan</strain>
    </source>
</reference>
<evidence type="ECO:0000313" key="2">
    <source>
        <dbReference type="Proteomes" id="UP000623467"/>
    </source>
</evidence>
<dbReference type="EMBL" id="JACAZH010000029">
    <property type="protein sequence ID" value="KAF7340684.1"/>
    <property type="molecule type" value="Genomic_DNA"/>
</dbReference>